<evidence type="ECO:0000259" key="2">
    <source>
        <dbReference type="Pfam" id="PF13937"/>
    </source>
</evidence>
<keyword evidence="1" id="KW-0812">Transmembrane</keyword>
<dbReference type="Pfam" id="PF13937">
    <property type="entry name" value="DUF4212"/>
    <property type="match status" value="1"/>
</dbReference>
<feature type="domain" description="Sodium symporter small subunit" evidence="2">
    <location>
        <begin position="7"/>
        <end position="83"/>
    </location>
</feature>
<gene>
    <name evidence="3" type="ORF">SKTS_36440</name>
</gene>
<organism evidence="3 4">
    <name type="scientific">Sulfurimicrobium lacus</name>
    <dbReference type="NCBI Taxonomy" id="2715678"/>
    <lineage>
        <taxon>Bacteria</taxon>
        <taxon>Pseudomonadati</taxon>
        <taxon>Pseudomonadota</taxon>
        <taxon>Betaproteobacteria</taxon>
        <taxon>Nitrosomonadales</taxon>
        <taxon>Sulfuricellaceae</taxon>
        <taxon>Sulfurimicrobium</taxon>
    </lineage>
</organism>
<feature type="transmembrane region" description="Helical" evidence="1">
    <location>
        <begin position="49"/>
        <end position="70"/>
    </location>
</feature>
<dbReference type="KEGG" id="slac:SKTS_36440"/>
<accession>A0A6F8VGB6</accession>
<keyword evidence="1" id="KW-1133">Transmembrane helix</keyword>
<feature type="transmembrane region" description="Helical" evidence="1">
    <location>
        <begin position="15"/>
        <end position="37"/>
    </location>
</feature>
<dbReference type="AlphaFoldDB" id="A0A6F8VGB6"/>
<evidence type="ECO:0000256" key="1">
    <source>
        <dbReference type="SAM" id="Phobius"/>
    </source>
</evidence>
<dbReference type="NCBIfam" id="TIGR03647">
    <property type="entry name" value="Na_symport_sm"/>
    <property type="match status" value="1"/>
</dbReference>
<reference evidence="4" key="1">
    <citation type="submission" date="2020-03" db="EMBL/GenBank/DDBJ databases">
        <title>Complete genome sequence of sulfur-oxidizing bacterium skT11.</title>
        <authorList>
            <person name="Kanda M."/>
            <person name="Kojima H."/>
            <person name="Fukui M."/>
        </authorList>
    </citation>
    <scope>NUCLEOTIDE SEQUENCE [LARGE SCALE GENOMIC DNA]</scope>
    <source>
        <strain evidence="4">skT11</strain>
    </source>
</reference>
<protein>
    <submittedName>
        <fullName evidence="3">Membrane protein</fullName>
    </submittedName>
</protein>
<dbReference type="Proteomes" id="UP000502260">
    <property type="component" value="Chromosome"/>
</dbReference>
<keyword evidence="1" id="KW-0472">Membrane</keyword>
<name>A0A6F8VGB6_9PROT</name>
<evidence type="ECO:0000313" key="4">
    <source>
        <dbReference type="Proteomes" id="UP000502260"/>
    </source>
</evidence>
<dbReference type="RefSeq" id="WP_173068669.1">
    <property type="nucleotide sequence ID" value="NZ_AP022853.1"/>
</dbReference>
<dbReference type="InterPro" id="IPR019886">
    <property type="entry name" value="Na_symporter_ssu"/>
</dbReference>
<evidence type="ECO:0000313" key="3">
    <source>
        <dbReference type="EMBL" id="BCB28758.1"/>
    </source>
</evidence>
<sequence length="87" mass="10292">MQLTDKQKQYWKKNLHVTGVLLAIWFIVTFVFSYFARELNAISFLGFPLGFYFGAQGALIVYVLIIWFYAHYMNKLDVEYDVHEKGD</sequence>
<proteinExistence type="predicted"/>
<keyword evidence="4" id="KW-1185">Reference proteome</keyword>
<dbReference type="EMBL" id="AP022853">
    <property type="protein sequence ID" value="BCB28758.1"/>
    <property type="molecule type" value="Genomic_DNA"/>
</dbReference>